<organism evidence="1 2">
    <name type="scientific">Cupriavidus necator</name>
    <name type="common">Alcaligenes eutrophus</name>
    <name type="synonym">Ralstonia eutropha</name>
    <dbReference type="NCBI Taxonomy" id="106590"/>
    <lineage>
        <taxon>Bacteria</taxon>
        <taxon>Pseudomonadati</taxon>
        <taxon>Pseudomonadota</taxon>
        <taxon>Betaproteobacteria</taxon>
        <taxon>Burkholderiales</taxon>
        <taxon>Burkholderiaceae</taxon>
        <taxon>Cupriavidus</taxon>
    </lineage>
</organism>
<comment type="caution">
    <text evidence="1">The sequence shown here is derived from an EMBL/GenBank/DDBJ whole genome shotgun (WGS) entry which is preliminary data.</text>
</comment>
<name>A0A367PQ44_CUPNE</name>
<dbReference type="AlphaFoldDB" id="A0A367PQ44"/>
<evidence type="ECO:0000313" key="1">
    <source>
        <dbReference type="EMBL" id="RCJ09045.1"/>
    </source>
</evidence>
<reference evidence="1 2" key="1">
    <citation type="submission" date="2018-04" db="EMBL/GenBank/DDBJ databases">
        <title>Cupriavidus necator CR12 genome sequencing and assembly.</title>
        <authorList>
            <person name="Ben Fekih I."/>
            <person name="Mazhar H.S."/>
            <person name="Bello S.K."/>
            <person name="Rensing C."/>
        </authorList>
    </citation>
    <scope>NUCLEOTIDE SEQUENCE [LARGE SCALE GENOMIC DNA]</scope>
    <source>
        <strain evidence="1 2">CR12</strain>
    </source>
</reference>
<sequence>MEHQELIAEINRLLALKHEHSYEYSDAFGALLRLVRSANEEQELDDCDLRDGAALVERDFRGMVYVNVFQDGDDPDSVTTMWCDQPDGCPADGTYCDLETLVEAAAAEVEEGRGAVWPDWYEDDWVQVEVAPGEVWSRGHIEERERRKEWERRQRQLEAEADLED</sequence>
<accession>A0A367PQ44</accession>
<dbReference type="EMBL" id="QDHA01000016">
    <property type="protein sequence ID" value="RCJ09045.1"/>
    <property type="molecule type" value="Genomic_DNA"/>
</dbReference>
<dbReference type="Proteomes" id="UP000253501">
    <property type="component" value="Unassembled WGS sequence"/>
</dbReference>
<gene>
    <name evidence="1" type="ORF">DDK22_07280</name>
</gene>
<proteinExistence type="predicted"/>
<evidence type="ECO:0000313" key="2">
    <source>
        <dbReference type="Proteomes" id="UP000253501"/>
    </source>
</evidence>
<protein>
    <submittedName>
        <fullName evidence="1">Uncharacterized protein</fullName>
    </submittedName>
</protein>
<dbReference type="RefSeq" id="WP_114131383.1">
    <property type="nucleotide sequence ID" value="NZ_CP068434.1"/>
</dbReference>